<dbReference type="InterPro" id="IPR032333">
    <property type="entry name" value="DUF4857"/>
</dbReference>
<accession>A0A7J4XG50</accession>
<sequence>MKLFSQLLLGLTIVCLLIWQLPWCYNFLTARSTKAPFTLYSSVIGDFAMMTPSGDKGMLRSDLSGRTYTQAQFDSILPMFYFRQLMSDERFPDTLNGVPVTPRMAQMENFNFRVVPSDINAPHIGLYPLLEGMSGRVDLQMPDDVFRITGKGIEFIRMASNTVDEEKSRRFTEAMEKKGFHFPATEIAGNPTTRKEYDEGYLLLDADRRLFHLKQMKGRPYVRSIELPDGIQLKHVFVTEFKNRKTLAFMTDADRSFYVLRNKTYEVVKVGIPSFDPEKEALAVFGNMFDWTLRVTRPEVEVYYAVNADDYSLIKSMELPAEELSAAEKIGKYVFPLRLSFTSGTDKYVIPRF</sequence>
<dbReference type="RefSeq" id="WP_005923166.1">
    <property type="nucleotide sequence ID" value="NZ_CABKSE010000001.1"/>
</dbReference>
<dbReference type="GeneID" id="93116854"/>
<evidence type="ECO:0000313" key="1">
    <source>
        <dbReference type="EMBL" id="KAA3761477.1"/>
    </source>
</evidence>
<proteinExistence type="predicted"/>
<gene>
    <name evidence="1" type="ORF">F3F73_16425</name>
</gene>
<name>A0A7J4XG50_9BACE</name>
<protein>
    <submittedName>
        <fullName evidence="1">DUF4857 domain-containing protein</fullName>
    </submittedName>
</protein>
<comment type="caution">
    <text evidence="1">The sequence shown here is derived from an EMBL/GenBank/DDBJ whole genome shotgun (WGS) entry which is preliminary data.</text>
</comment>
<dbReference type="EMBL" id="VWMK01000017">
    <property type="protein sequence ID" value="KAA3761477.1"/>
    <property type="molecule type" value="Genomic_DNA"/>
</dbReference>
<organism evidence="1 2">
    <name type="scientific">Bacteroides salyersiae</name>
    <dbReference type="NCBI Taxonomy" id="291644"/>
    <lineage>
        <taxon>Bacteria</taxon>
        <taxon>Pseudomonadati</taxon>
        <taxon>Bacteroidota</taxon>
        <taxon>Bacteroidia</taxon>
        <taxon>Bacteroidales</taxon>
        <taxon>Bacteroidaceae</taxon>
        <taxon>Bacteroides</taxon>
    </lineage>
</organism>
<dbReference type="Pfam" id="PF16149">
    <property type="entry name" value="DUF4857"/>
    <property type="match status" value="1"/>
</dbReference>
<dbReference type="Proteomes" id="UP000422221">
    <property type="component" value="Unassembled WGS sequence"/>
</dbReference>
<reference evidence="1 2" key="1">
    <citation type="journal article" date="2019" name="Nat. Med.">
        <title>A library of human gut bacterial isolates paired with longitudinal multiomics data enables mechanistic microbiome research.</title>
        <authorList>
            <person name="Poyet M."/>
            <person name="Groussin M."/>
            <person name="Gibbons S.M."/>
            <person name="Avila-Pacheco J."/>
            <person name="Jiang X."/>
            <person name="Kearney S.M."/>
            <person name="Perrotta A.R."/>
            <person name="Berdy B."/>
            <person name="Zhao S."/>
            <person name="Lieberman T.D."/>
            <person name="Swanson P.K."/>
            <person name="Smith M."/>
            <person name="Roesemann S."/>
            <person name="Alexander J.E."/>
            <person name="Rich S.A."/>
            <person name="Livny J."/>
            <person name="Vlamakis H."/>
            <person name="Clish C."/>
            <person name="Bullock K."/>
            <person name="Deik A."/>
            <person name="Scott J."/>
            <person name="Pierce K.A."/>
            <person name="Xavier R.J."/>
            <person name="Alm E.J."/>
        </authorList>
    </citation>
    <scope>NUCLEOTIDE SEQUENCE [LARGE SCALE GENOMIC DNA]</scope>
    <source>
        <strain evidence="1 2">BIOML-A10</strain>
    </source>
</reference>
<dbReference type="AlphaFoldDB" id="A0A7J4XG50"/>
<evidence type="ECO:0000313" key="2">
    <source>
        <dbReference type="Proteomes" id="UP000422221"/>
    </source>
</evidence>